<dbReference type="InterPro" id="IPR008579">
    <property type="entry name" value="UGlyAH_Cupin_dom"/>
</dbReference>
<reference evidence="2 3" key="1">
    <citation type="submission" date="2019-03" db="EMBL/GenBank/DDBJ databases">
        <title>Genomic Encyclopedia of Type Strains, Phase IV (KMG-IV): sequencing the most valuable type-strain genomes for metagenomic binning, comparative biology and taxonomic classification.</title>
        <authorList>
            <person name="Goeker M."/>
        </authorList>
    </citation>
    <scope>NUCLEOTIDE SEQUENCE [LARGE SCALE GENOMIC DNA]</scope>
    <source>
        <strain evidence="2 3">DSM 654</strain>
    </source>
</reference>
<dbReference type="RefSeq" id="WP_132569377.1">
    <property type="nucleotide sequence ID" value="NZ_CBCSGL010000010.1"/>
</dbReference>
<dbReference type="AlphaFoldDB" id="A0A4V2VT21"/>
<sequence>MTALVQDIKTLGAGVGSHTKLDYGMDEDDWCAFKGASSGHVVGWWEGKVGSVDFPATTADEIVWLAQGRIALTDSQGGRREFSAGDAYLLPAGFAGRWETLEDAKKLYVLLDKA</sequence>
<dbReference type="InterPro" id="IPR014710">
    <property type="entry name" value="RmlC-like_jellyroll"/>
</dbReference>
<dbReference type="Proteomes" id="UP000295110">
    <property type="component" value="Unassembled WGS sequence"/>
</dbReference>
<feature type="domain" description="(S)-ureidoglycine aminohydrolase cupin" evidence="1">
    <location>
        <begin position="38"/>
        <end position="108"/>
    </location>
</feature>
<protein>
    <recommendedName>
        <fullName evidence="1">(S)-ureidoglycine aminohydrolase cupin domain-containing protein</fullName>
    </recommendedName>
</protein>
<evidence type="ECO:0000313" key="2">
    <source>
        <dbReference type="EMBL" id="TCV04590.1"/>
    </source>
</evidence>
<comment type="caution">
    <text evidence="2">The sequence shown here is derived from an EMBL/GenBank/DDBJ whole genome shotgun (WGS) entry which is preliminary data.</text>
</comment>
<dbReference type="Pfam" id="PF05899">
    <property type="entry name" value="Cupin_3"/>
    <property type="match status" value="1"/>
</dbReference>
<dbReference type="SUPFAM" id="SSF51182">
    <property type="entry name" value="RmlC-like cupins"/>
    <property type="match status" value="1"/>
</dbReference>
<dbReference type="EMBL" id="SMBU01000001">
    <property type="protein sequence ID" value="TCV04590.1"/>
    <property type="molecule type" value="Genomic_DNA"/>
</dbReference>
<dbReference type="InterPro" id="IPR011051">
    <property type="entry name" value="RmlC_Cupin_sf"/>
</dbReference>
<organism evidence="2 3">
    <name type="scientific">Roseateles saccharophilus</name>
    <name type="common">Pseudomonas saccharophila</name>
    <dbReference type="NCBI Taxonomy" id="304"/>
    <lineage>
        <taxon>Bacteria</taxon>
        <taxon>Pseudomonadati</taxon>
        <taxon>Pseudomonadota</taxon>
        <taxon>Betaproteobacteria</taxon>
        <taxon>Burkholderiales</taxon>
        <taxon>Sphaerotilaceae</taxon>
        <taxon>Roseateles</taxon>
    </lineage>
</organism>
<proteinExistence type="predicted"/>
<accession>A0A4V2VT21</accession>
<keyword evidence="3" id="KW-1185">Reference proteome</keyword>
<evidence type="ECO:0000259" key="1">
    <source>
        <dbReference type="Pfam" id="PF05899"/>
    </source>
</evidence>
<evidence type="ECO:0000313" key="3">
    <source>
        <dbReference type="Proteomes" id="UP000295110"/>
    </source>
</evidence>
<dbReference type="Gene3D" id="2.60.120.10">
    <property type="entry name" value="Jelly Rolls"/>
    <property type="match status" value="1"/>
</dbReference>
<name>A0A4V2VT21_ROSSA</name>
<dbReference type="OrthoDB" id="9799053at2"/>
<gene>
    <name evidence="2" type="ORF">EV671_1001346</name>
</gene>